<accession>A0ABM9HZW5</accession>
<evidence type="ECO:0000313" key="2">
    <source>
        <dbReference type="Proteomes" id="UP001162030"/>
    </source>
</evidence>
<dbReference type="PANTHER" id="PTHR38765:SF1">
    <property type="entry name" value="DUF484 DOMAIN-CONTAINING PROTEIN"/>
    <property type="match status" value="1"/>
</dbReference>
<gene>
    <name evidence="1" type="ORF">MSZNOR_1490</name>
</gene>
<name>A0ABM9HZW5_9GAMM</name>
<evidence type="ECO:0000313" key="1">
    <source>
        <dbReference type="EMBL" id="CAI8795833.1"/>
    </source>
</evidence>
<proteinExistence type="predicted"/>
<protein>
    <recommendedName>
        <fullName evidence="3">Phytochrome sensor protein</fullName>
    </recommendedName>
</protein>
<evidence type="ECO:0008006" key="3">
    <source>
        <dbReference type="Google" id="ProtNLM"/>
    </source>
</evidence>
<dbReference type="InterPro" id="IPR007435">
    <property type="entry name" value="DUF484"/>
</dbReference>
<organism evidence="1 2">
    <name type="scientific">Methylocaldum szegediense</name>
    <dbReference type="NCBI Taxonomy" id="73780"/>
    <lineage>
        <taxon>Bacteria</taxon>
        <taxon>Pseudomonadati</taxon>
        <taxon>Pseudomonadota</taxon>
        <taxon>Gammaproteobacteria</taxon>
        <taxon>Methylococcales</taxon>
        <taxon>Methylococcaceae</taxon>
        <taxon>Methylocaldum</taxon>
    </lineage>
</organism>
<sequence>MSLINPKTPKHREETTVSAAEVERYLRQHPDFFENQLDLLKILKIPHPCGEAVSLVTRQISLLRDSNRQLESQLNDILQIARDNDALHQRIHQLTLTLLDATTLEDALGGLTWSLHEYFQADFVTIKIIQPAIESPIAGLCVTPSDAELALFASTLDSGSPYCGKPDHSQAKYLFGGSASNVLSHALIPLQHAGFKGLLAIGSRDGNRFRAGMGLHFLGQLGEVVAARFASLLAGRT</sequence>
<dbReference type="Gene3D" id="3.30.450.40">
    <property type="match status" value="1"/>
</dbReference>
<dbReference type="PANTHER" id="PTHR38765">
    <property type="entry name" value="DUF484 DOMAIN-CONTAINING PROTEIN"/>
    <property type="match status" value="1"/>
</dbReference>
<keyword evidence="2" id="KW-1185">Reference proteome</keyword>
<dbReference type="RefSeq" id="WP_051331813.1">
    <property type="nucleotide sequence ID" value="NZ_OX458333.1"/>
</dbReference>
<dbReference type="Proteomes" id="UP001162030">
    <property type="component" value="Chromosome"/>
</dbReference>
<dbReference type="Pfam" id="PF04340">
    <property type="entry name" value="DUF484"/>
    <property type="match status" value="1"/>
</dbReference>
<dbReference type="InterPro" id="IPR029016">
    <property type="entry name" value="GAF-like_dom_sf"/>
</dbReference>
<dbReference type="EMBL" id="OX458333">
    <property type="protein sequence ID" value="CAI8795833.1"/>
    <property type="molecule type" value="Genomic_DNA"/>
</dbReference>
<reference evidence="1 2" key="1">
    <citation type="submission" date="2023-03" db="EMBL/GenBank/DDBJ databases">
        <authorList>
            <person name="Pearce D."/>
        </authorList>
    </citation>
    <scope>NUCLEOTIDE SEQUENCE [LARGE SCALE GENOMIC DNA]</scope>
    <source>
        <strain evidence="1">Msz</strain>
    </source>
</reference>